<name>A0A1K2HSP6_9HYPH</name>
<dbReference type="SUPFAM" id="SSF53756">
    <property type="entry name" value="UDP-Glycosyltransferase/glycogen phosphorylase"/>
    <property type="match status" value="1"/>
</dbReference>
<dbReference type="CDD" id="cd03801">
    <property type="entry name" value="GT4_PimA-like"/>
    <property type="match status" value="1"/>
</dbReference>
<dbReference type="STRING" id="665118.SAMN02983003_0283"/>
<dbReference type="Pfam" id="PF13692">
    <property type="entry name" value="Glyco_trans_1_4"/>
    <property type="match status" value="1"/>
</dbReference>
<protein>
    <submittedName>
        <fullName evidence="1">Glycosyltransferase involved in cell wall bisynthesis</fullName>
    </submittedName>
</protein>
<dbReference type="PANTHER" id="PTHR12526">
    <property type="entry name" value="GLYCOSYLTRANSFERASE"/>
    <property type="match status" value="1"/>
</dbReference>
<keyword evidence="1" id="KW-0808">Transferase</keyword>
<dbReference type="Gene3D" id="3.40.50.2000">
    <property type="entry name" value="Glycogen Phosphorylase B"/>
    <property type="match status" value="1"/>
</dbReference>
<dbReference type="RefSeq" id="WP_072338627.1">
    <property type="nucleotide sequence ID" value="NZ_FPKU01000001.1"/>
</dbReference>
<accession>A0A1K2HSP6</accession>
<evidence type="ECO:0000313" key="1">
    <source>
        <dbReference type="EMBL" id="SFZ81050.1"/>
    </source>
</evidence>
<gene>
    <name evidence="1" type="ORF">SAMN02983003_0283</name>
</gene>
<dbReference type="GO" id="GO:0016740">
    <property type="term" value="F:transferase activity"/>
    <property type="evidence" value="ECO:0007669"/>
    <property type="project" value="UniProtKB-KW"/>
</dbReference>
<sequence>MTPAPSRPNPLRTLGVVLEERFRRKPDGSIWSTGNFGDAFWQRYLEVFDAVVVIARIEPWDGTTPVGAVTRDPRVRFAAVSPYLGIGGFVRRLPSVLASVGRGIEEVDCLALRLPGTLGMVAGLLRARLPKPYFVELVGDPDSVFGAGVGGRMAPLLRRIFVPGTQLLVRQASGAAYVTERVLQRQYPASPGRPVSAYSSIVLSKDWFSAPAGPVESPMLRLLSVGSLETRYKGMDVLVSAVGRLVAEGRPVRLTIIGGGAFLAPLRDQVAALGLCDHVDCLGHQDRQQVMMAMRACDLYIQPSRTEGLARTVIEAMATGRPVIATRVGGLVELVPDEWLVPSDDPEALADAIVRAWPAEIRAAMSAASVTRAQDFLPDTLAGRRRAFYHAFVEAARHDA</sequence>
<evidence type="ECO:0000313" key="2">
    <source>
        <dbReference type="Proteomes" id="UP000183447"/>
    </source>
</evidence>
<reference evidence="1 2" key="1">
    <citation type="submission" date="2016-11" db="EMBL/GenBank/DDBJ databases">
        <authorList>
            <person name="Jaros S."/>
            <person name="Januszkiewicz K."/>
            <person name="Wedrychowicz H."/>
        </authorList>
    </citation>
    <scope>NUCLEOTIDE SEQUENCE [LARGE SCALE GENOMIC DNA]</scope>
    <source>
        <strain evidence="1 2">ATCC 23634</strain>
    </source>
</reference>
<dbReference type="Proteomes" id="UP000183447">
    <property type="component" value="Unassembled WGS sequence"/>
</dbReference>
<keyword evidence="2" id="KW-1185">Reference proteome</keyword>
<organism evidence="1 2">
    <name type="scientific">Devosia enhydra</name>
    <dbReference type="NCBI Taxonomy" id="665118"/>
    <lineage>
        <taxon>Bacteria</taxon>
        <taxon>Pseudomonadati</taxon>
        <taxon>Pseudomonadota</taxon>
        <taxon>Alphaproteobacteria</taxon>
        <taxon>Hyphomicrobiales</taxon>
        <taxon>Devosiaceae</taxon>
        <taxon>Devosia</taxon>
    </lineage>
</organism>
<dbReference type="AlphaFoldDB" id="A0A1K2HSP6"/>
<dbReference type="OrthoDB" id="9790710at2"/>
<proteinExistence type="predicted"/>
<dbReference type="EMBL" id="FPKU01000001">
    <property type="protein sequence ID" value="SFZ81050.1"/>
    <property type="molecule type" value="Genomic_DNA"/>
</dbReference>